<feature type="region of interest" description="Disordered" evidence="1">
    <location>
        <begin position="1"/>
        <end position="32"/>
    </location>
</feature>
<dbReference type="AlphaFoldDB" id="A0A821WWV5"/>
<evidence type="ECO:0000313" key="2">
    <source>
        <dbReference type="EMBL" id="CAF4930177.1"/>
    </source>
</evidence>
<name>A0A821WWV5_9NEOP</name>
<sequence length="75" mass="8261">MPEANSRSTAAANRKVTDKRSREDKSDGAGTVDVYDNDTDLALVVLRLVILQTLLCWLVADLCGPRHSCVVTRLF</sequence>
<keyword evidence="3" id="KW-1185">Reference proteome</keyword>
<feature type="compositionally biased region" description="Polar residues" evidence="1">
    <location>
        <begin position="1"/>
        <end position="11"/>
    </location>
</feature>
<dbReference type="EMBL" id="CAJOBZ010000062">
    <property type="protein sequence ID" value="CAF4930177.1"/>
    <property type="molecule type" value="Genomic_DNA"/>
</dbReference>
<reference evidence="2" key="1">
    <citation type="submission" date="2021-02" db="EMBL/GenBank/DDBJ databases">
        <authorList>
            <person name="Steward A R."/>
        </authorList>
    </citation>
    <scope>NUCLEOTIDE SEQUENCE</scope>
</reference>
<protein>
    <submittedName>
        <fullName evidence="2">Uncharacterized protein</fullName>
    </submittedName>
</protein>
<dbReference type="Proteomes" id="UP000663880">
    <property type="component" value="Unassembled WGS sequence"/>
</dbReference>
<evidence type="ECO:0000313" key="3">
    <source>
        <dbReference type="Proteomes" id="UP000663880"/>
    </source>
</evidence>
<proteinExistence type="predicted"/>
<accession>A0A821WWV5</accession>
<gene>
    <name evidence="2" type="ORF">PMACD_LOCUS13787</name>
</gene>
<organism evidence="2 3">
    <name type="scientific">Pieris macdunnoughi</name>
    <dbReference type="NCBI Taxonomy" id="345717"/>
    <lineage>
        <taxon>Eukaryota</taxon>
        <taxon>Metazoa</taxon>
        <taxon>Ecdysozoa</taxon>
        <taxon>Arthropoda</taxon>
        <taxon>Hexapoda</taxon>
        <taxon>Insecta</taxon>
        <taxon>Pterygota</taxon>
        <taxon>Neoptera</taxon>
        <taxon>Endopterygota</taxon>
        <taxon>Lepidoptera</taxon>
        <taxon>Glossata</taxon>
        <taxon>Ditrysia</taxon>
        <taxon>Papilionoidea</taxon>
        <taxon>Pieridae</taxon>
        <taxon>Pierinae</taxon>
        <taxon>Pieris</taxon>
    </lineage>
</organism>
<feature type="compositionally biased region" description="Basic and acidic residues" evidence="1">
    <location>
        <begin position="15"/>
        <end position="27"/>
    </location>
</feature>
<evidence type="ECO:0000256" key="1">
    <source>
        <dbReference type="SAM" id="MobiDB-lite"/>
    </source>
</evidence>
<comment type="caution">
    <text evidence="2">The sequence shown here is derived from an EMBL/GenBank/DDBJ whole genome shotgun (WGS) entry which is preliminary data.</text>
</comment>